<keyword evidence="8" id="KW-1185">Reference proteome</keyword>
<feature type="compositionally biased region" description="Basic and acidic residues" evidence="5">
    <location>
        <begin position="259"/>
        <end position="269"/>
    </location>
</feature>
<comment type="caution">
    <text evidence="7">The sequence shown here is derived from an EMBL/GenBank/DDBJ whole genome shotgun (WGS) entry which is preliminary data.</text>
</comment>
<accession>A0ABQ5KH10</accession>
<name>A0ABQ5KH10_9EUKA</name>
<evidence type="ECO:0000256" key="1">
    <source>
        <dbReference type="ARBA" id="ARBA00001947"/>
    </source>
</evidence>
<dbReference type="InterPro" id="IPR051453">
    <property type="entry name" value="MBL_Glyoxalase_II"/>
</dbReference>
<reference evidence="7" key="1">
    <citation type="submission" date="2022-03" db="EMBL/GenBank/DDBJ databases">
        <title>Draft genome sequence of Aduncisulcus paluster, a free-living microaerophilic Fornicata.</title>
        <authorList>
            <person name="Yuyama I."/>
            <person name="Kume K."/>
            <person name="Tamura T."/>
            <person name="Inagaki Y."/>
            <person name="Hashimoto T."/>
        </authorList>
    </citation>
    <scope>NUCLEOTIDE SEQUENCE</scope>
    <source>
        <strain evidence="7">NY0171</strain>
    </source>
</reference>
<evidence type="ECO:0000256" key="4">
    <source>
        <dbReference type="ARBA" id="ARBA00022833"/>
    </source>
</evidence>
<dbReference type="EMBL" id="BQXS01009746">
    <property type="protein sequence ID" value="GKT31812.1"/>
    <property type="molecule type" value="Genomic_DNA"/>
</dbReference>
<dbReference type="InterPro" id="IPR036866">
    <property type="entry name" value="RibonucZ/Hydroxyglut_hydro"/>
</dbReference>
<gene>
    <name evidence="7" type="ORF">ADUPG1_006158</name>
</gene>
<evidence type="ECO:0000256" key="2">
    <source>
        <dbReference type="ARBA" id="ARBA00022723"/>
    </source>
</evidence>
<comment type="cofactor">
    <cofactor evidence="1">
        <name>Zn(2+)</name>
        <dbReference type="ChEBI" id="CHEBI:29105"/>
    </cofactor>
</comment>
<keyword evidence="3" id="KW-0378">Hydrolase</keyword>
<evidence type="ECO:0000313" key="7">
    <source>
        <dbReference type="EMBL" id="GKT31812.1"/>
    </source>
</evidence>
<evidence type="ECO:0000259" key="6">
    <source>
        <dbReference type="SMART" id="SM00849"/>
    </source>
</evidence>
<dbReference type="InterPro" id="IPR001279">
    <property type="entry name" value="Metallo-B-lactamas"/>
</dbReference>
<dbReference type="PANTHER" id="PTHR46233:SF3">
    <property type="entry name" value="HYDROXYACYLGLUTATHIONE HYDROLASE GLOC"/>
    <property type="match status" value="1"/>
</dbReference>
<dbReference type="SMART" id="SM00849">
    <property type="entry name" value="Lactamase_B"/>
    <property type="match status" value="1"/>
</dbReference>
<evidence type="ECO:0000256" key="3">
    <source>
        <dbReference type="ARBA" id="ARBA00022801"/>
    </source>
</evidence>
<evidence type="ECO:0000256" key="5">
    <source>
        <dbReference type="SAM" id="MobiDB-lite"/>
    </source>
</evidence>
<keyword evidence="2" id="KW-0479">Metal-binding</keyword>
<sequence length="278" mass="30619">MIIVLGLVGVVGVKLFGILKENRENFRVVLDNERLHVVTVPAGVLQANCILVADKLSKNAVIVDAGGDPGKEFLSVISDNGYFIKYILATHAHFDHVAGFSKMKKRFPEAKVGVHISDKELYVDVPKQPALFNLPKMGSVPDCDILLKDKQILHLGAIGIKVIHTPGHSPGGVLFDIGPGDVLLTGDTLMMGGFGRTDLWGGSSKALEKSFSKFSTFPDDMIIVSGHGPETTIGYERKWNFYSHFMKFKQRSIPSDTTRTIDREKKEDSFVSSSREYL</sequence>
<evidence type="ECO:0000313" key="8">
    <source>
        <dbReference type="Proteomes" id="UP001057375"/>
    </source>
</evidence>
<dbReference type="Gene3D" id="3.60.15.10">
    <property type="entry name" value="Ribonuclease Z/Hydroxyacylglutathione hydrolase-like"/>
    <property type="match status" value="1"/>
</dbReference>
<proteinExistence type="predicted"/>
<dbReference type="SUPFAM" id="SSF56281">
    <property type="entry name" value="Metallo-hydrolase/oxidoreductase"/>
    <property type="match status" value="1"/>
</dbReference>
<feature type="domain" description="Metallo-beta-lactamase" evidence="6">
    <location>
        <begin position="46"/>
        <end position="227"/>
    </location>
</feature>
<dbReference type="Pfam" id="PF00753">
    <property type="entry name" value="Lactamase_B"/>
    <property type="match status" value="1"/>
</dbReference>
<protein>
    <submittedName>
        <fullName evidence="7">MBL fold metallo-hydrolase</fullName>
    </submittedName>
</protein>
<dbReference type="Proteomes" id="UP001057375">
    <property type="component" value="Unassembled WGS sequence"/>
</dbReference>
<dbReference type="PANTHER" id="PTHR46233">
    <property type="entry name" value="HYDROXYACYLGLUTATHIONE HYDROLASE GLOC"/>
    <property type="match status" value="1"/>
</dbReference>
<keyword evidence="4" id="KW-0862">Zinc</keyword>
<feature type="region of interest" description="Disordered" evidence="5">
    <location>
        <begin position="257"/>
        <end position="278"/>
    </location>
</feature>
<organism evidence="7 8">
    <name type="scientific">Aduncisulcus paluster</name>
    <dbReference type="NCBI Taxonomy" id="2918883"/>
    <lineage>
        <taxon>Eukaryota</taxon>
        <taxon>Metamonada</taxon>
        <taxon>Carpediemonas-like organisms</taxon>
        <taxon>Aduncisulcus</taxon>
    </lineage>
</organism>